<evidence type="ECO:0000313" key="1">
    <source>
        <dbReference type="EMBL" id="GAG85035.1"/>
    </source>
</evidence>
<dbReference type="EMBL" id="BART01011434">
    <property type="protein sequence ID" value="GAG85035.1"/>
    <property type="molecule type" value="Genomic_DNA"/>
</dbReference>
<dbReference type="AlphaFoldDB" id="X1AQN0"/>
<accession>X1AQN0</accession>
<sequence>MNNVSFNRELFNDTIKKRVFYMIGERLIPPKRVNYPSSKKVEYQKPKRVNYPESNKLI</sequence>
<gene>
    <name evidence="1" type="ORF">S01H4_24363</name>
</gene>
<organism evidence="1">
    <name type="scientific">marine sediment metagenome</name>
    <dbReference type="NCBI Taxonomy" id="412755"/>
    <lineage>
        <taxon>unclassified sequences</taxon>
        <taxon>metagenomes</taxon>
        <taxon>ecological metagenomes</taxon>
    </lineage>
</organism>
<comment type="caution">
    <text evidence="1">The sequence shown here is derived from an EMBL/GenBank/DDBJ whole genome shotgun (WGS) entry which is preliminary data.</text>
</comment>
<protein>
    <submittedName>
        <fullName evidence="1">Uncharacterized protein</fullName>
    </submittedName>
</protein>
<name>X1AQN0_9ZZZZ</name>
<proteinExistence type="predicted"/>
<reference evidence="1" key="1">
    <citation type="journal article" date="2014" name="Front. Microbiol.">
        <title>High frequency of phylogenetically diverse reductive dehalogenase-homologous genes in deep subseafloor sedimentary metagenomes.</title>
        <authorList>
            <person name="Kawai M."/>
            <person name="Futagami T."/>
            <person name="Toyoda A."/>
            <person name="Takaki Y."/>
            <person name="Nishi S."/>
            <person name="Hori S."/>
            <person name="Arai W."/>
            <person name="Tsubouchi T."/>
            <person name="Morono Y."/>
            <person name="Uchiyama I."/>
            <person name="Ito T."/>
            <person name="Fujiyama A."/>
            <person name="Inagaki F."/>
            <person name="Takami H."/>
        </authorList>
    </citation>
    <scope>NUCLEOTIDE SEQUENCE</scope>
    <source>
        <strain evidence="1">Expedition CK06-06</strain>
    </source>
</reference>